<evidence type="ECO:0000313" key="1">
    <source>
        <dbReference type="EMBL" id="SPD10015.1"/>
    </source>
</evidence>
<dbReference type="EMBL" id="OIVN01003279">
    <property type="protein sequence ID" value="SPD10015.1"/>
    <property type="molecule type" value="Genomic_DNA"/>
</dbReference>
<organism evidence="1">
    <name type="scientific">Fagus sylvatica</name>
    <name type="common">Beechnut</name>
    <dbReference type="NCBI Taxonomy" id="28930"/>
    <lineage>
        <taxon>Eukaryota</taxon>
        <taxon>Viridiplantae</taxon>
        <taxon>Streptophyta</taxon>
        <taxon>Embryophyta</taxon>
        <taxon>Tracheophyta</taxon>
        <taxon>Spermatophyta</taxon>
        <taxon>Magnoliopsida</taxon>
        <taxon>eudicotyledons</taxon>
        <taxon>Gunneridae</taxon>
        <taxon>Pentapetalae</taxon>
        <taxon>rosids</taxon>
        <taxon>fabids</taxon>
        <taxon>Fagales</taxon>
        <taxon>Fagaceae</taxon>
        <taxon>Fagus</taxon>
    </lineage>
</organism>
<gene>
    <name evidence="1" type="ORF">FSB_LOCUS37897</name>
</gene>
<proteinExistence type="predicted"/>
<accession>A0A2N9HDM1</accession>
<reference evidence="1" key="1">
    <citation type="submission" date="2018-02" db="EMBL/GenBank/DDBJ databases">
        <authorList>
            <person name="Cohen D.B."/>
            <person name="Kent A.D."/>
        </authorList>
    </citation>
    <scope>NUCLEOTIDE SEQUENCE</scope>
</reference>
<dbReference type="AlphaFoldDB" id="A0A2N9HDM1"/>
<protein>
    <submittedName>
        <fullName evidence="1">Uncharacterized protein</fullName>
    </submittedName>
</protein>
<name>A0A2N9HDM1_FAGSY</name>
<sequence>MAEQNYHYCGYAEVVPASSAGSKRMVNESNEVQSSSRTMYKDNYSGCSNHYSTQHKAEEFVDKHSGRLGFKEEVKFTSTQKVVDKVQDYTTEYKTQVQFKKTVYPNKTTPKSNNNRINYY</sequence>